<evidence type="ECO:0000256" key="3">
    <source>
        <dbReference type="ARBA" id="ARBA00022984"/>
    </source>
</evidence>
<evidence type="ECO:0000313" key="9">
    <source>
        <dbReference type="EMBL" id="HEB97806.1"/>
    </source>
</evidence>
<dbReference type="PANTHER" id="PTHR38038">
    <property type="entry name" value="PENICILLIN-BINDING PROTEIN ACTIVATOR LPOA"/>
    <property type="match status" value="1"/>
</dbReference>
<feature type="region of interest" description="Disordered" evidence="8">
    <location>
        <begin position="630"/>
        <end position="660"/>
    </location>
</feature>
<dbReference type="Gene3D" id="3.40.50.2300">
    <property type="match status" value="2"/>
</dbReference>
<dbReference type="InterPro" id="IPR028082">
    <property type="entry name" value="Peripla_BP_I"/>
</dbReference>
<keyword evidence="7" id="KW-0449">Lipoprotein</keyword>
<evidence type="ECO:0000256" key="6">
    <source>
        <dbReference type="ARBA" id="ARBA00023237"/>
    </source>
</evidence>
<evidence type="ECO:0000256" key="7">
    <source>
        <dbReference type="ARBA" id="ARBA00023288"/>
    </source>
</evidence>
<evidence type="ECO:0000256" key="2">
    <source>
        <dbReference type="ARBA" id="ARBA00022960"/>
    </source>
</evidence>
<evidence type="ECO:0000256" key="5">
    <source>
        <dbReference type="ARBA" id="ARBA00023139"/>
    </source>
</evidence>
<dbReference type="Proteomes" id="UP000886251">
    <property type="component" value="Unassembled WGS sequence"/>
</dbReference>
<keyword evidence="6" id="KW-0998">Cell outer membrane</keyword>
<name>A0A831W8R6_9GAMM</name>
<keyword evidence="1" id="KW-0732">Signal</keyword>
<organism evidence="9">
    <name type="scientific">Sedimenticola thiotaurini</name>
    <dbReference type="NCBI Taxonomy" id="1543721"/>
    <lineage>
        <taxon>Bacteria</taxon>
        <taxon>Pseudomonadati</taxon>
        <taxon>Pseudomonadota</taxon>
        <taxon>Gammaproteobacteria</taxon>
        <taxon>Chromatiales</taxon>
        <taxon>Sedimenticolaceae</taxon>
        <taxon>Sedimenticola</taxon>
    </lineage>
</organism>
<accession>A0A831W8R6</accession>
<dbReference type="Pfam" id="PF04348">
    <property type="entry name" value="LppC"/>
    <property type="match status" value="1"/>
</dbReference>
<dbReference type="AlphaFoldDB" id="A0A831W8R6"/>
<comment type="caution">
    <text evidence="9">The sequence shown here is derived from an EMBL/GenBank/DDBJ whole genome shotgun (WGS) entry which is preliminary data.</text>
</comment>
<keyword evidence="3" id="KW-0573">Peptidoglycan synthesis</keyword>
<keyword evidence="2" id="KW-0133">Cell shape</keyword>
<dbReference type="Gene3D" id="1.25.40.10">
    <property type="entry name" value="Tetratricopeptide repeat domain"/>
    <property type="match status" value="1"/>
</dbReference>
<reference evidence="9" key="1">
    <citation type="journal article" date="2020" name="mSystems">
        <title>Genome- and Community-Level Interaction Insights into Carbon Utilization and Element Cycling Functions of Hydrothermarchaeota in Hydrothermal Sediment.</title>
        <authorList>
            <person name="Zhou Z."/>
            <person name="Liu Y."/>
            <person name="Xu W."/>
            <person name="Pan J."/>
            <person name="Luo Z.H."/>
            <person name="Li M."/>
        </authorList>
    </citation>
    <scope>NUCLEOTIDE SEQUENCE [LARGE SCALE GENOMIC DNA]</scope>
    <source>
        <strain evidence="9">HyVt-443</strain>
    </source>
</reference>
<dbReference type="GO" id="GO:0031241">
    <property type="term" value="C:periplasmic side of cell outer membrane"/>
    <property type="evidence" value="ECO:0007669"/>
    <property type="project" value="TreeGrafter"/>
</dbReference>
<dbReference type="SUPFAM" id="SSF53822">
    <property type="entry name" value="Periplasmic binding protein-like I"/>
    <property type="match status" value="1"/>
</dbReference>
<sequence length="660" mass="73673">MQPEIRNPLTALIMLLLITACVPSPSVKPEQPPAADLAPQLARVEALEAAQDYLAAADLLQQVAAKAPSPRRESLLLRAAEDQFRAGDSEGAALLLEQIRLPALPELDLQKRLLVAEMANAGDRPDEALALLQTPPTEDVRKDLRRRYHAIRARAFRLNGNLLDSGRELGELDLLIDDREQRLRNQLAIIETYAALTDQALELLQPQPPGIQGGWMELTRIIKAHANDAEAIRPLLQEWRQRFPDHPAMPELLDGYYENLNALFRQPRRIAVLLPESGRFARAAEAIREGFLAAYYQQPQDQRPALAFYDSSDPEEIWPLYQEAVEAGAELLVGPLSKAGVAQFAEAGELDVPVLALNRIQPTSPPPLYLFQYSLSPEDEARQVAERAWSDGLTSAVALTPEGRWGDRIYDAFLDRWEELGGTLVEHQRYDPKQNDFSQPIKALLNLDLSQSRRKALQGVLGERLEFEPRRRQDAGFVFLVARPQLARQIRPQLQFHRAADLPVYATSHVFSGTASPIEDQDLDGIRFPVAPWLLEEDPDAPLSRQRLAAVLPQLQTRYLPLYAMGIDSYRLPAHLARLQDSPREVMEGATGNLYLDPIRQLHRQMAWAQMEQGVPKMIGFSPRLDEAGAIEAEPAARPLPAPIPPMPPSPTPGATPVPR</sequence>
<dbReference type="GO" id="GO:0030234">
    <property type="term" value="F:enzyme regulator activity"/>
    <property type="evidence" value="ECO:0007669"/>
    <property type="project" value="TreeGrafter"/>
</dbReference>
<keyword evidence="5" id="KW-0564">Palmitate</keyword>
<dbReference type="GO" id="GO:0009252">
    <property type="term" value="P:peptidoglycan biosynthetic process"/>
    <property type="evidence" value="ECO:0007669"/>
    <property type="project" value="UniProtKB-KW"/>
</dbReference>
<evidence type="ECO:0000256" key="4">
    <source>
        <dbReference type="ARBA" id="ARBA00023136"/>
    </source>
</evidence>
<dbReference type="EMBL" id="DRKP01000191">
    <property type="protein sequence ID" value="HEB97806.1"/>
    <property type="molecule type" value="Genomic_DNA"/>
</dbReference>
<protein>
    <submittedName>
        <fullName evidence="9">Penicillin-binding protein activator</fullName>
    </submittedName>
</protein>
<dbReference type="PROSITE" id="PS51257">
    <property type="entry name" value="PROKAR_LIPOPROTEIN"/>
    <property type="match status" value="1"/>
</dbReference>
<keyword evidence="4" id="KW-0472">Membrane</keyword>
<dbReference type="Gene3D" id="1.25.40.650">
    <property type="match status" value="1"/>
</dbReference>
<evidence type="ECO:0000256" key="8">
    <source>
        <dbReference type="SAM" id="MobiDB-lite"/>
    </source>
</evidence>
<proteinExistence type="predicted"/>
<dbReference type="InterPro" id="IPR011990">
    <property type="entry name" value="TPR-like_helical_dom_sf"/>
</dbReference>
<dbReference type="PANTHER" id="PTHR38038:SF1">
    <property type="entry name" value="PENICILLIN-BINDING PROTEIN ACTIVATOR LPOA"/>
    <property type="match status" value="1"/>
</dbReference>
<evidence type="ECO:0000256" key="1">
    <source>
        <dbReference type="ARBA" id="ARBA00022729"/>
    </source>
</evidence>
<dbReference type="CDD" id="cd06339">
    <property type="entry name" value="PBP1_YraM_LppC_lipoprotein-like"/>
    <property type="match status" value="1"/>
</dbReference>
<gene>
    <name evidence="9" type="ORF">ENI96_15415</name>
</gene>
<feature type="compositionally biased region" description="Pro residues" evidence="8">
    <location>
        <begin position="638"/>
        <end position="660"/>
    </location>
</feature>
<dbReference type="GO" id="GO:0008360">
    <property type="term" value="P:regulation of cell shape"/>
    <property type="evidence" value="ECO:0007669"/>
    <property type="project" value="UniProtKB-KW"/>
</dbReference>
<dbReference type="InterPro" id="IPR007443">
    <property type="entry name" value="LpoA"/>
</dbReference>